<dbReference type="EMBL" id="JBBYAF010000041">
    <property type="protein sequence ID" value="MEL3974033.1"/>
    <property type="molecule type" value="Genomic_DNA"/>
</dbReference>
<dbReference type="InterPro" id="IPR011528">
    <property type="entry name" value="NERD"/>
</dbReference>
<organism evidence="2 3">
    <name type="scientific">Rossellomorea oryzaecorticis</name>
    <dbReference type="NCBI Taxonomy" id="1396505"/>
    <lineage>
        <taxon>Bacteria</taxon>
        <taxon>Bacillati</taxon>
        <taxon>Bacillota</taxon>
        <taxon>Bacilli</taxon>
        <taxon>Bacillales</taxon>
        <taxon>Bacillaceae</taxon>
        <taxon>Rossellomorea</taxon>
    </lineage>
</organism>
<proteinExistence type="predicted"/>
<evidence type="ECO:0000313" key="3">
    <source>
        <dbReference type="Proteomes" id="UP001389717"/>
    </source>
</evidence>
<reference evidence="2 3" key="1">
    <citation type="submission" date="2024-04" db="EMBL/GenBank/DDBJ databases">
        <title>Bacillus oryzaecorticis sp. nov., a moderately halophilic bacterium isolated from rice husks.</title>
        <authorList>
            <person name="Zhu H.-S."/>
        </authorList>
    </citation>
    <scope>NUCLEOTIDE SEQUENCE [LARGE SCALE GENOMIC DNA]</scope>
    <source>
        <strain evidence="2 3">ZC255</strain>
    </source>
</reference>
<evidence type="ECO:0000259" key="1">
    <source>
        <dbReference type="PROSITE" id="PS50965"/>
    </source>
</evidence>
<evidence type="ECO:0000313" key="2">
    <source>
        <dbReference type="EMBL" id="MEL3974033.1"/>
    </source>
</evidence>
<feature type="domain" description="NERD" evidence="1">
    <location>
        <begin position="52"/>
        <end position="168"/>
    </location>
</feature>
<protein>
    <submittedName>
        <fullName evidence="2">Nuclease-related domain-containing protein</fullName>
    </submittedName>
</protein>
<dbReference type="PROSITE" id="PS50965">
    <property type="entry name" value="NERD"/>
    <property type="match status" value="1"/>
</dbReference>
<sequence length="332" mass="38263">MMYYQSLRSDVLILKDRPIPLKILQNEALLPRLVPFHEIRPQIELDLKKRRAGFNGEKAVDYHLSFLTGKHYWLFHDIRLPLDPHYFQIDTLLLTPYYALIIEVKNISGIIRIDPQIKQCTRIYKDTTEGFIDPISQAKRQKHFLQKWLSLYKIPPMPIEYLVVISNPSTTIEYNSRPEAGSPYLNIIHSQNVIDSIIELNHSYQTSILPDKTLKKIKKLVLTLHEEAPSNCLQTYNLTKEDILPGVLCGHCGHLPSKRIINSWSCERCAKVSSNSHLNAINDYFLLIDKKITNQDLRTFLCLPSRKVATLLLQKSGLVTNGQGKGTFYTKP</sequence>
<comment type="caution">
    <text evidence="2">The sequence shown here is derived from an EMBL/GenBank/DDBJ whole genome shotgun (WGS) entry which is preliminary data.</text>
</comment>
<keyword evidence="3" id="KW-1185">Reference proteome</keyword>
<dbReference type="Pfam" id="PF08378">
    <property type="entry name" value="NERD"/>
    <property type="match status" value="1"/>
</dbReference>
<gene>
    <name evidence="2" type="ORF">AAEO50_17250</name>
</gene>
<name>A0ABU9KEJ0_9BACI</name>
<dbReference type="Proteomes" id="UP001389717">
    <property type="component" value="Unassembled WGS sequence"/>
</dbReference>
<accession>A0ABU9KEJ0</accession>